<dbReference type="PANTHER" id="PTHR13878:SF91">
    <property type="entry name" value="FAD BINDING DOMAIN PROTEIN (AFU_ORTHOLOGUE AFUA_6G12070)-RELATED"/>
    <property type="match status" value="1"/>
</dbReference>
<dbReference type="PANTHER" id="PTHR13878">
    <property type="entry name" value="GULONOLACTONE OXIDASE"/>
    <property type="match status" value="1"/>
</dbReference>
<dbReference type="InterPro" id="IPR016169">
    <property type="entry name" value="FAD-bd_PCMH_sub2"/>
</dbReference>
<dbReference type="InterPro" id="IPR050432">
    <property type="entry name" value="FAD-linked_Oxidoreductases_BP"/>
</dbReference>
<organism evidence="4 5">
    <name type="scientific">Marasmiellus scandens</name>
    <dbReference type="NCBI Taxonomy" id="2682957"/>
    <lineage>
        <taxon>Eukaryota</taxon>
        <taxon>Fungi</taxon>
        <taxon>Dikarya</taxon>
        <taxon>Basidiomycota</taxon>
        <taxon>Agaricomycotina</taxon>
        <taxon>Agaricomycetes</taxon>
        <taxon>Agaricomycetidae</taxon>
        <taxon>Agaricales</taxon>
        <taxon>Marasmiineae</taxon>
        <taxon>Omphalotaceae</taxon>
        <taxon>Marasmiellus</taxon>
    </lineage>
</organism>
<dbReference type="Pfam" id="PF01565">
    <property type="entry name" value="FAD_binding_4"/>
    <property type="match status" value="1"/>
</dbReference>
<reference evidence="4 5" key="1">
    <citation type="submission" date="2024-01" db="EMBL/GenBank/DDBJ databases">
        <title>A draft genome for the cacao thread blight pathogen Marasmiellus scandens.</title>
        <authorList>
            <person name="Baruah I.K."/>
            <person name="Leung J."/>
            <person name="Bukari Y."/>
            <person name="Amoako-Attah I."/>
            <person name="Meinhardt L.W."/>
            <person name="Bailey B.A."/>
            <person name="Cohen S.P."/>
        </authorList>
    </citation>
    <scope>NUCLEOTIDE SEQUENCE [LARGE SCALE GENOMIC DNA]</scope>
    <source>
        <strain evidence="4 5">GH-19</strain>
    </source>
</reference>
<dbReference type="SUPFAM" id="SSF56176">
    <property type="entry name" value="FAD-binding/transporter-associated domain-like"/>
    <property type="match status" value="1"/>
</dbReference>
<protein>
    <recommendedName>
        <fullName evidence="3">FAD-binding PCMH-type domain-containing protein</fullName>
    </recommendedName>
</protein>
<gene>
    <name evidence="4" type="ORF">VKT23_016600</name>
</gene>
<name>A0ABR1IUA4_9AGAR</name>
<feature type="domain" description="FAD-binding PCMH-type" evidence="3">
    <location>
        <begin position="114"/>
        <end position="297"/>
    </location>
</feature>
<dbReference type="InterPro" id="IPR016166">
    <property type="entry name" value="FAD-bd_PCMH"/>
</dbReference>
<dbReference type="Gene3D" id="3.30.465.10">
    <property type="match status" value="1"/>
</dbReference>
<dbReference type="PROSITE" id="PS51387">
    <property type="entry name" value="FAD_PCMH"/>
    <property type="match status" value="1"/>
</dbReference>
<dbReference type="InterPro" id="IPR006094">
    <property type="entry name" value="Oxid_FAD_bind_N"/>
</dbReference>
<comment type="similarity">
    <text evidence="1">Belongs to the oxygen-dependent FAD-linked oxidoreductase family.</text>
</comment>
<accession>A0ABR1IUA4</accession>
<keyword evidence="5" id="KW-1185">Reference proteome</keyword>
<dbReference type="InterPro" id="IPR036318">
    <property type="entry name" value="FAD-bd_PCMH-like_sf"/>
</dbReference>
<dbReference type="Proteomes" id="UP001498398">
    <property type="component" value="Unassembled WGS sequence"/>
</dbReference>
<keyword evidence="2" id="KW-0560">Oxidoreductase</keyword>
<dbReference type="EMBL" id="JBANRG010000063">
    <property type="protein sequence ID" value="KAK7441353.1"/>
    <property type="molecule type" value="Genomic_DNA"/>
</dbReference>
<proteinExistence type="inferred from homology"/>
<comment type="caution">
    <text evidence="4">The sequence shown here is derived from an EMBL/GenBank/DDBJ whole genome shotgun (WGS) entry which is preliminary data.</text>
</comment>
<evidence type="ECO:0000256" key="1">
    <source>
        <dbReference type="ARBA" id="ARBA00005466"/>
    </source>
</evidence>
<evidence type="ECO:0000313" key="5">
    <source>
        <dbReference type="Proteomes" id="UP001498398"/>
    </source>
</evidence>
<evidence type="ECO:0000313" key="4">
    <source>
        <dbReference type="EMBL" id="KAK7441353.1"/>
    </source>
</evidence>
<evidence type="ECO:0000256" key="2">
    <source>
        <dbReference type="ARBA" id="ARBA00023002"/>
    </source>
</evidence>
<evidence type="ECO:0000259" key="3">
    <source>
        <dbReference type="PROSITE" id="PS51387"/>
    </source>
</evidence>
<sequence>MAWIPNISFIVQTATTLYSTIFHPVILPECRILPVDNAWPTVDVWDSFNRTIDGRLIKTVPLGTPCHYPTYDAGQCEYVRTNWRRPELHEESPSSIMDPIFLNKSCDPFGDPDSPCSIGSYVQFTVNVSKPEHVIRTLEFADQHNIRFVVKNTGHDYMGRSTGIGGLSVWMHHLRDITYIPDFNSRSYQGPAFKAQAGVLGEEITAAAHEHGLVGVSGECPTVGMVGGYIQGGGHSALSSVFGMGADQTLSFEVVTPTGEFVNASMTENQDLYWALSGGGPGTYGVVWSVTVKAHTDAPSTVALIRFTSEGISQDDYWKAVTSYLEITSRITDFKAFGFATYSAADFFLTPLFAFNRTVEEVKEILHPFTNGLKDLKIQYMYTVNQFPTYADAFKSVPAFDVANTDIANFQIGSRILPASIFDNNASLLELKKIVHNVADAGGAILDITVKPSLEAGGYPNNAVLPAWRNALKSMGVILPLFNEQSLQSITEDQHKVTWTFTEPLRKLAPESGAYMNEASIFIDQ</sequence>